<dbReference type="SMART" id="SM00086">
    <property type="entry name" value="PAC"/>
    <property type="match status" value="5"/>
</dbReference>
<dbReference type="PANTHER" id="PTHR45339:SF1">
    <property type="entry name" value="HYBRID SIGNAL TRANSDUCTION HISTIDINE KINASE J"/>
    <property type="match status" value="1"/>
</dbReference>
<dbReference type="Gene3D" id="1.10.287.130">
    <property type="match status" value="1"/>
</dbReference>
<feature type="domain" description="Response regulatory" evidence="24">
    <location>
        <begin position="1213"/>
        <end position="1334"/>
    </location>
</feature>
<evidence type="ECO:0000256" key="3">
    <source>
        <dbReference type="ARBA" id="ARBA00004651"/>
    </source>
</evidence>
<dbReference type="CDD" id="cd00130">
    <property type="entry name" value="PAS"/>
    <property type="match status" value="5"/>
</dbReference>
<evidence type="ECO:0000256" key="18">
    <source>
        <dbReference type="PROSITE-ProRule" id="PRU00110"/>
    </source>
</evidence>
<dbReference type="Pfam" id="PF00072">
    <property type="entry name" value="Response_reg"/>
    <property type="match status" value="2"/>
</dbReference>
<keyword evidence="12" id="KW-0067">ATP-binding</keyword>
<feature type="domain" description="PAC" evidence="26">
    <location>
        <begin position="516"/>
        <end position="569"/>
    </location>
</feature>
<keyword evidence="20" id="KW-0175">Coiled coil</keyword>
<dbReference type="PROSITE" id="PS50110">
    <property type="entry name" value="RESPONSE_REGULATORY"/>
    <property type="match status" value="2"/>
</dbReference>
<keyword evidence="13 22" id="KW-1133">Transmembrane helix</keyword>
<feature type="transmembrane region" description="Helical" evidence="22">
    <location>
        <begin position="64"/>
        <end position="86"/>
    </location>
</feature>
<evidence type="ECO:0000259" key="23">
    <source>
        <dbReference type="PROSITE" id="PS50109"/>
    </source>
</evidence>
<dbReference type="PANTHER" id="PTHR45339">
    <property type="entry name" value="HYBRID SIGNAL TRANSDUCTION HISTIDINE KINASE J"/>
    <property type="match status" value="1"/>
</dbReference>
<feature type="region of interest" description="Disordered" evidence="21">
    <location>
        <begin position="1337"/>
        <end position="1359"/>
    </location>
</feature>
<sequence length="1604" mass="176262">MIEPIGASRDVRDRADALLHAHLTAGYRRADRLFATLLLYEWLAMIGIALWVSPLTWVGEDSYLHAHVWAAIFLGGAIVALPASLGLARPGWASTRHVIAVGQMLLGALLIHLCGGRIEAHFHVFGSLAFLALYRDWRVLLTASAVVAADHFLRGELWPRSIYGIETTSRWRWLEHVGWVSFEDAVLIVGCIQARRELSKVAERQAEGEAIRGRVERLVEERTAELSESRGTLERRVRDRTTELEQANLALLGEVADRRRAEAEARDLGDRFRGLTEAMPQLVWATTPDGHCDYLSRQWVDYTGVPEAEQLGMGWVDAVHPDDRDRARSCWEAASGESGNGLYDLEYRLRAADGSYRWFTVRGRASRGADGRPERWIGTCTDIDDRKRAEEALRRTLDELDERVRRRTAELQAANAQLRDEIADRRRAEAEARERQRFIEGITGAIPSILYLYDLETRSNRWVNGRIEAILGYSPEQIREMGPGILSRLVHPDDAEAIGLADEGSRYDGLGDGEIREFEYRHRHADGSWRWLRSRELVACRDARGRPLQILGAADDVTEARKAAQALRDGEERLRLALDLAGLGVIAIDHDADSAIADETAAALFGVPPDAAIPRRALHDRLHPDDREELRRTLAEGPDPGGDGVFAFEHRVVPPDGPTRWLNIRKRISFEAEDGRARPRSELMVVMDVTDRLRSAEVLRQSEARFRGAFDVAAVGMALVDPGGRFLRVNRILCEIVGYPEHELLRLDFQRITHPEDLEADLDQVRLTLSGEIPSYRMEKRYFHKEGHVVWVVLSVALVRDEDGRPLHFVAMIEDITPRKRAEEAVRESERRFRELADSAPVLILMGDLEVGCTFANQTALDFLGGPADELLGMGIMGRFHPEDAGRCVEDYGRVMLGRQALEAEYRLRHADGSYRWMAFRGIPRVLADGTMLGYLTCCTDVTERKEVEASLRRAKEAAEAATRAKSEFLANMSHEIRTPMNGILGMTELTLDTALSPRQREYITLARSSAESLMTIIDDILDFSKIEAGKLRLDPAPFPLRQAVEETLRVLAVRAHGKGLELALRIAPEVPDAVVGDADRLRQVLVNLVGNAIKFTDGGEVVVDVESDPPDDDGVTLSFRVSDTGIGIPPEKLTAIFAPFEQADGSTTRRFGGTGLGLAISSKLVAMMGGAILAESTPGSGSTFRFRARLGLADRARSQRPSPSPPALIGRKVLVVDDNATNRLILQELLGTWGMRAVGLDGGEAALAALRSAAALGEPFDAALVDGMMPGMDGFDLADRIRSDPAIDSVPLLLLTSAGRPDDGDALRALRFSSCLVKPVRRSDLLDSLMTAFSALSPDDGHPPDPGPRAGPDHPGPAGPLRILLVEDHAVNQKVAVRMIEGLGHGVRVAEDGRQAIDALAEEPFDLVLMDVQMPVMDGFEAIRAIRDAEAPTGRHQRVIALTAHAMAGDRERCLASGFDGYLPKPLRQAQLRDALDASPRHDRADVAPADGAVRDDLLAICGGDEEFARELAASVLDSAPGGLAELERAILLGDPEAAADRAHGLKGIFATIGAGALADACREVEEAARHGEGPRAAAGWPAVREGWEPLRLALSQLREVES</sequence>
<evidence type="ECO:0000256" key="22">
    <source>
        <dbReference type="SAM" id="Phobius"/>
    </source>
</evidence>
<keyword evidence="14" id="KW-0902">Two-component regulatory system</keyword>
<dbReference type="SMART" id="SM00448">
    <property type="entry name" value="REC"/>
    <property type="match status" value="2"/>
</dbReference>
<dbReference type="SMART" id="SM00091">
    <property type="entry name" value="PAS"/>
    <property type="match status" value="5"/>
</dbReference>
<dbReference type="GO" id="GO:0005886">
    <property type="term" value="C:plasma membrane"/>
    <property type="evidence" value="ECO:0007669"/>
    <property type="project" value="UniProtKB-SubCell"/>
</dbReference>
<dbReference type="Pfam" id="PF02518">
    <property type="entry name" value="HATPase_c"/>
    <property type="match status" value="1"/>
</dbReference>
<dbReference type="InterPro" id="IPR013655">
    <property type="entry name" value="PAS_fold_3"/>
</dbReference>
<keyword evidence="15 22" id="KW-0472">Membrane</keyword>
<dbReference type="GO" id="GO:0000155">
    <property type="term" value="F:phosphorelay sensor kinase activity"/>
    <property type="evidence" value="ECO:0007669"/>
    <property type="project" value="InterPro"/>
</dbReference>
<evidence type="ECO:0000256" key="2">
    <source>
        <dbReference type="ARBA" id="ARBA00004496"/>
    </source>
</evidence>
<feature type="domain" description="PAS" evidence="25">
    <location>
        <begin position="702"/>
        <end position="772"/>
    </location>
</feature>
<feature type="domain" description="PAS" evidence="25">
    <location>
        <begin position="570"/>
        <end position="634"/>
    </location>
</feature>
<evidence type="ECO:0000256" key="7">
    <source>
        <dbReference type="ARBA" id="ARBA00022553"/>
    </source>
</evidence>
<feature type="domain" description="Histidine kinase" evidence="23">
    <location>
        <begin position="972"/>
        <end position="1193"/>
    </location>
</feature>
<dbReference type="GO" id="GO:0032991">
    <property type="term" value="C:protein-containing complex"/>
    <property type="evidence" value="ECO:0007669"/>
    <property type="project" value="UniProtKB-ARBA"/>
</dbReference>
<dbReference type="Gene3D" id="3.30.565.10">
    <property type="entry name" value="Histidine kinase-like ATPase, C-terminal domain"/>
    <property type="match status" value="1"/>
</dbReference>
<evidence type="ECO:0000256" key="8">
    <source>
        <dbReference type="ARBA" id="ARBA00022679"/>
    </source>
</evidence>
<proteinExistence type="predicted"/>
<feature type="domain" description="PAS" evidence="25">
    <location>
        <begin position="435"/>
        <end position="498"/>
    </location>
</feature>
<dbReference type="InterPro" id="IPR003594">
    <property type="entry name" value="HATPase_dom"/>
</dbReference>
<organism evidence="28 29">
    <name type="scientific">Tautonia plasticadhaerens</name>
    <dbReference type="NCBI Taxonomy" id="2527974"/>
    <lineage>
        <taxon>Bacteria</taxon>
        <taxon>Pseudomonadati</taxon>
        <taxon>Planctomycetota</taxon>
        <taxon>Planctomycetia</taxon>
        <taxon>Isosphaerales</taxon>
        <taxon>Isosphaeraceae</taxon>
        <taxon>Tautonia</taxon>
    </lineage>
</organism>
<dbReference type="FunFam" id="3.30.565.10:FF:000010">
    <property type="entry name" value="Sensor histidine kinase RcsC"/>
    <property type="match status" value="1"/>
</dbReference>
<feature type="transmembrane region" description="Helical" evidence="22">
    <location>
        <begin position="98"/>
        <end position="118"/>
    </location>
</feature>
<dbReference type="SUPFAM" id="SSF55785">
    <property type="entry name" value="PYP-like sensor domain (PAS domain)"/>
    <property type="match status" value="5"/>
</dbReference>
<evidence type="ECO:0000259" key="27">
    <source>
        <dbReference type="PROSITE" id="PS50894"/>
    </source>
</evidence>
<keyword evidence="9 22" id="KW-0812">Transmembrane</keyword>
<feature type="domain" description="PAS" evidence="25">
    <location>
        <begin position="268"/>
        <end position="329"/>
    </location>
</feature>
<dbReference type="InterPro" id="IPR001789">
    <property type="entry name" value="Sig_transdc_resp-reg_receiver"/>
</dbReference>
<dbReference type="Gene3D" id="1.20.120.160">
    <property type="entry name" value="HPT domain"/>
    <property type="match status" value="1"/>
</dbReference>
<evidence type="ECO:0000256" key="14">
    <source>
        <dbReference type="ARBA" id="ARBA00023012"/>
    </source>
</evidence>
<accession>A0A518HC37</accession>
<dbReference type="Pfam" id="PF01627">
    <property type="entry name" value="Hpt"/>
    <property type="match status" value="1"/>
</dbReference>
<dbReference type="PROSITE" id="PS50113">
    <property type="entry name" value="PAC"/>
    <property type="match status" value="5"/>
</dbReference>
<dbReference type="CDD" id="cd17546">
    <property type="entry name" value="REC_hyHK_CKI1_RcsC-like"/>
    <property type="match status" value="1"/>
</dbReference>
<dbReference type="Pfam" id="PF08447">
    <property type="entry name" value="PAS_3"/>
    <property type="match status" value="5"/>
</dbReference>
<dbReference type="PROSITE" id="PS50894">
    <property type="entry name" value="HPT"/>
    <property type="match status" value="1"/>
</dbReference>
<keyword evidence="5" id="KW-1003">Cell membrane</keyword>
<dbReference type="PRINTS" id="PR00344">
    <property type="entry name" value="BCTRLSENSOR"/>
</dbReference>
<dbReference type="Gene3D" id="3.30.450.20">
    <property type="entry name" value="PAS domain"/>
    <property type="match status" value="5"/>
</dbReference>
<feature type="domain" description="HPt" evidence="27">
    <location>
        <begin position="1506"/>
        <end position="1604"/>
    </location>
</feature>
<evidence type="ECO:0000259" key="24">
    <source>
        <dbReference type="PROSITE" id="PS50110"/>
    </source>
</evidence>
<evidence type="ECO:0000256" key="11">
    <source>
        <dbReference type="ARBA" id="ARBA00022777"/>
    </source>
</evidence>
<feature type="domain" description="PAC" evidence="26">
    <location>
        <begin position="776"/>
        <end position="828"/>
    </location>
</feature>
<dbReference type="EMBL" id="CP036426">
    <property type="protein sequence ID" value="QDV38428.1"/>
    <property type="molecule type" value="Genomic_DNA"/>
</dbReference>
<feature type="domain" description="PAC" evidence="26">
    <location>
        <begin position="343"/>
        <end position="395"/>
    </location>
</feature>
<evidence type="ECO:0000256" key="20">
    <source>
        <dbReference type="SAM" id="Coils"/>
    </source>
</evidence>
<evidence type="ECO:0000256" key="6">
    <source>
        <dbReference type="ARBA" id="ARBA00022490"/>
    </source>
</evidence>
<keyword evidence="6" id="KW-0963">Cytoplasm</keyword>
<keyword evidence="29" id="KW-1185">Reference proteome</keyword>
<protein>
    <recommendedName>
        <fullName evidence="17">Sensory/regulatory protein RpfC</fullName>
        <ecNumber evidence="4">2.7.13.3</ecNumber>
    </recommendedName>
</protein>
<dbReference type="Proteomes" id="UP000317835">
    <property type="component" value="Chromosome"/>
</dbReference>
<dbReference type="GO" id="GO:0005524">
    <property type="term" value="F:ATP binding"/>
    <property type="evidence" value="ECO:0007669"/>
    <property type="project" value="UniProtKB-KW"/>
</dbReference>
<evidence type="ECO:0000256" key="5">
    <source>
        <dbReference type="ARBA" id="ARBA00022475"/>
    </source>
</evidence>
<dbReference type="SUPFAM" id="SSF55874">
    <property type="entry name" value="ATPase domain of HSP90 chaperone/DNA topoisomerase II/histidine kinase"/>
    <property type="match status" value="1"/>
</dbReference>
<feature type="modified residue" description="4-aspartylphosphate" evidence="19">
    <location>
        <position position="1412"/>
    </location>
</feature>
<evidence type="ECO:0000256" key="15">
    <source>
        <dbReference type="ARBA" id="ARBA00023136"/>
    </source>
</evidence>
<feature type="domain" description="PAS" evidence="25">
    <location>
        <begin position="829"/>
        <end position="899"/>
    </location>
</feature>
<keyword evidence="11 28" id="KW-0418">Kinase</keyword>
<dbReference type="OrthoDB" id="229369at2"/>
<dbReference type="InterPro" id="IPR036641">
    <property type="entry name" value="HPT_dom_sf"/>
</dbReference>
<feature type="coiled-coil region" evidence="20">
    <location>
        <begin position="945"/>
        <end position="972"/>
    </location>
</feature>
<feature type="domain" description="PAC" evidence="26">
    <location>
        <begin position="902"/>
        <end position="954"/>
    </location>
</feature>
<dbReference type="InterPro" id="IPR001610">
    <property type="entry name" value="PAC"/>
</dbReference>
<feature type="domain" description="PAC" evidence="26">
    <location>
        <begin position="646"/>
        <end position="701"/>
    </location>
</feature>
<evidence type="ECO:0000256" key="4">
    <source>
        <dbReference type="ARBA" id="ARBA00012438"/>
    </source>
</evidence>
<dbReference type="RefSeq" id="WP_145276906.1">
    <property type="nucleotide sequence ID" value="NZ_CP036426.1"/>
</dbReference>
<keyword evidence="8 28" id="KW-0808">Transferase</keyword>
<dbReference type="SMART" id="SM00073">
    <property type="entry name" value="HPT"/>
    <property type="match status" value="1"/>
</dbReference>
<reference evidence="28 29" key="1">
    <citation type="submission" date="2019-02" db="EMBL/GenBank/DDBJ databases">
        <title>Deep-cultivation of Planctomycetes and their phenomic and genomic characterization uncovers novel biology.</title>
        <authorList>
            <person name="Wiegand S."/>
            <person name="Jogler M."/>
            <person name="Boedeker C."/>
            <person name="Pinto D."/>
            <person name="Vollmers J."/>
            <person name="Rivas-Marin E."/>
            <person name="Kohn T."/>
            <person name="Peeters S.H."/>
            <person name="Heuer A."/>
            <person name="Rast P."/>
            <person name="Oberbeckmann S."/>
            <person name="Bunk B."/>
            <person name="Jeske O."/>
            <person name="Meyerdierks A."/>
            <person name="Storesund J.E."/>
            <person name="Kallscheuer N."/>
            <person name="Luecker S."/>
            <person name="Lage O.M."/>
            <person name="Pohl T."/>
            <person name="Merkel B.J."/>
            <person name="Hornburger P."/>
            <person name="Mueller R.-W."/>
            <person name="Bruemmer F."/>
            <person name="Labrenz M."/>
            <person name="Spormann A.M."/>
            <person name="Op den Camp H."/>
            <person name="Overmann J."/>
            <person name="Amann R."/>
            <person name="Jetten M.S.M."/>
            <person name="Mascher T."/>
            <person name="Medema M.H."/>
            <person name="Devos D.P."/>
            <person name="Kaster A.-K."/>
            <person name="Ovreas L."/>
            <person name="Rohde M."/>
            <person name="Galperin M.Y."/>
            <person name="Jogler C."/>
        </authorList>
    </citation>
    <scope>NUCLEOTIDE SEQUENCE [LARGE SCALE GENOMIC DNA]</scope>
    <source>
        <strain evidence="28 29">ElP</strain>
    </source>
</reference>
<evidence type="ECO:0000256" key="13">
    <source>
        <dbReference type="ARBA" id="ARBA00022989"/>
    </source>
</evidence>
<dbReference type="InterPro" id="IPR008207">
    <property type="entry name" value="Sig_transdc_His_kin_Hpt_dom"/>
</dbReference>
<dbReference type="SUPFAM" id="SSF47226">
    <property type="entry name" value="Histidine-containing phosphotransfer domain, HPT domain"/>
    <property type="match status" value="1"/>
</dbReference>
<dbReference type="PROSITE" id="PS50112">
    <property type="entry name" value="PAS"/>
    <property type="match status" value="5"/>
</dbReference>
<dbReference type="KEGG" id="tpla:ElP_63830"/>
<dbReference type="InterPro" id="IPR036890">
    <property type="entry name" value="HATPase_C_sf"/>
</dbReference>
<feature type="modified residue" description="4-aspartylphosphate" evidence="19">
    <location>
        <position position="1267"/>
    </location>
</feature>
<evidence type="ECO:0000256" key="10">
    <source>
        <dbReference type="ARBA" id="ARBA00022741"/>
    </source>
</evidence>
<dbReference type="InterPro" id="IPR036097">
    <property type="entry name" value="HisK_dim/P_sf"/>
</dbReference>
<dbReference type="InterPro" id="IPR004358">
    <property type="entry name" value="Sig_transdc_His_kin-like_C"/>
</dbReference>
<gene>
    <name evidence="28" type="primary">barA_3</name>
    <name evidence="28" type="ORF">ElP_63830</name>
</gene>
<name>A0A518HC37_9BACT</name>
<feature type="domain" description="Response regulatory" evidence="24">
    <location>
        <begin position="1363"/>
        <end position="1481"/>
    </location>
</feature>
<feature type="transmembrane region" description="Helical" evidence="22">
    <location>
        <begin position="33"/>
        <end position="52"/>
    </location>
</feature>
<dbReference type="SMART" id="SM00388">
    <property type="entry name" value="HisKA"/>
    <property type="match status" value="1"/>
</dbReference>
<dbReference type="EC" id="2.7.13.3" evidence="4"/>
<dbReference type="Pfam" id="PF00512">
    <property type="entry name" value="HisKA"/>
    <property type="match status" value="1"/>
</dbReference>
<keyword evidence="7 19" id="KW-0597">Phosphoprotein</keyword>
<evidence type="ECO:0000256" key="16">
    <source>
        <dbReference type="ARBA" id="ARBA00064003"/>
    </source>
</evidence>
<evidence type="ECO:0000256" key="19">
    <source>
        <dbReference type="PROSITE-ProRule" id="PRU00169"/>
    </source>
</evidence>
<dbReference type="GO" id="GO:0005737">
    <property type="term" value="C:cytoplasm"/>
    <property type="evidence" value="ECO:0007669"/>
    <property type="project" value="UniProtKB-SubCell"/>
</dbReference>
<dbReference type="SUPFAM" id="SSF47384">
    <property type="entry name" value="Homodimeric domain of signal transducing histidine kinase"/>
    <property type="match status" value="1"/>
</dbReference>
<dbReference type="Gene3D" id="3.40.50.2300">
    <property type="match status" value="2"/>
</dbReference>
<dbReference type="NCBIfam" id="TIGR00229">
    <property type="entry name" value="sensory_box"/>
    <property type="match status" value="5"/>
</dbReference>
<dbReference type="CDD" id="cd00082">
    <property type="entry name" value="HisKA"/>
    <property type="match status" value="1"/>
</dbReference>
<evidence type="ECO:0000259" key="25">
    <source>
        <dbReference type="PROSITE" id="PS50112"/>
    </source>
</evidence>
<evidence type="ECO:0000313" key="28">
    <source>
        <dbReference type="EMBL" id="QDV38428.1"/>
    </source>
</evidence>
<dbReference type="InterPro" id="IPR003661">
    <property type="entry name" value="HisK_dim/P_dom"/>
</dbReference>
<evidence type="ECO:0000256" key="17">
    <source>
        <dbReference type="ARBA" id="ARBA00068150"/>
    </source>
</evidence>
<comment type="subcellular location">
    <subcellularLocation>
        <location evidence="3">Cell membrane</location>
        <topology evidence="3">Multi-pass membrane protein</topology>
    </subcellularLocation>
    <subcellularLocation>
        <location evidence="2">Cytoplasm</location>
    </subcellularLocation>
</comment>
<dbReference type="InterPro" id="IPR000014">
    <property type="entry name" value="PAS"/>
</dbReference>
<evidence type="ECO:0000259" key="26">
    <source>
        <dbReference type="PROSITE" id="PS50113"/>
    </source>
</evidence>
<dbReference type="FunFam" id="3.30.450.20:FF:000099">
    <property type="entry name" value="Sensory box sensor histidine kinase"/>
    <property type="match status" value="1"/>
</dbReference>
<dbReference type="SMART" id="SM00387">
    <property type="entry name" value="HATPase_c"/>
    <property type="match status" value="1"/>
</dbReference>
<evidence type="ECO:0000256" key="1">
    <source>
        <dbReference type="ARBA" id="ARBA00000085"/>
    </source>
</evidence>
<dbReference type="SUPFAM" id="SSF52172">
    <property type="entry name" value="CheY-like"/>
    <property type="match status" value="2"/>
</dbReference>
<dbReference type="CDD" id="cd00088">
    <property type="entry name" value="HPT"/>
    <property type="match status" value="1"/>
</dbReference>
<feature type="coiled-coil region" evidence="20">
    <location>
        <begin position="383"/>
        <end position="435"/>
    </location>
</feature>
<dbReference type="CDD" id="cd00156">
    <property type="entry name" value="REC"/>
    <property type="match status" value="1"/>
</dbReference>
<keyword evidence="10" id="KW-0547">Nucleotide-binding</keyword>
<feature type="modified residue" description="Phosphohistidine" evidence="18">
    <location>
        <position position="1545"/>
    </location>
</feature>
<dbReference type="InterPro" id="IPR000700">
    <property type="entry name" value="PAS-assoc_C"/>
</dbReference>
<dbReference type="InterPro" id="IPR011006">
    <property type="entry name" value="CheY-like_superfamily"/>
</dbReference>
<comment type="catalytic activity">
    <reaction evidence="1">
        <text>ATP + protein L-histidine = ADP + protein N-phospho-L-histidine.</text>
        <dbReference type="EC" id="2.7.13.3"/>
    </reaction>
</comment>
<comment type="subunit">
    <text evidence="16">At low DSF concentrations, interacts with RpfF.</text>
</comment>
<feature type="compositionally biased region" description="Pro residues" evidence="21">
    <location>
        <begin position="1345"/>
        <end position="1359"/>
    </location>
</feature>
<dbReference type="FunFam" id="1.10.287.130:FF:000002">
    <property type="entry name" value="Two-component osmosensing histidine kinase"/>
    <property type="match status" value="1"/>
</dbReference>
<evidence type="ECO:0000313" key="29">
    <source>
        <dbReference type="Proteomes" id="UP000317835"/>
    </source>
</evidence>
<dbReference type="CDD" id="cd16922">
    <property type="entry name" value="HATPase_EvgS-ArcB-TorS-like"/>
    <property type="match status" value="1"/>
</dbReference>
<dbReference type="InterPro" id="IPR035965">
    <property type="entry name" value="PAS-like_dom_sf"/>
</dbReference>
<dbReference type="InterPro" id="IPR005467">
    <property type="entry name" value="His_kinase_dom"/>
</dbReference>
<evidence type="ECO:0000256" key="9">
    <source>
        <dbReference type="ARBA" id="ARBA00022692"/>
    </source>
</evidence>
<evidence type="ECO:0000256" key="12">
    <source>
        <dbReference type="ARBA" id="ARBA00022840"/>
    </source>
</evidence>
<dbReference type="PROSITE" id="PS50109">
    <property type="entry name" value="HIS_KIN"/>
    <property type="match status" value="1"/>
</dbReference>
<evidence type="ECO:0000256" key="21">
    <source>
        <dbReference type="SAM" id="MobiDB-lite"/>
    </source>
</evidence>